<dbReference type="Proteomes" id="UP001215151">
    <property type="component" value="Unassembled WGS sequence"/>
</dbReference>
<dbReference type="InterPro" id="IPR011257">
    <property type="entry name" value="DNA_glycosylase"/>
</dbReference>
<evidence type="ECO:0000313" key="5">
    <source>
        <dbReference type="Proteomes" id="UP001215151"/>
    </source>
</evidence>
<organism evidence="4 5">
    <name type="scientific">Trametes cubensis</name>
    <dbReference type="NCBI Taxonomy" id="1111947"/>
    <lineage>
        <taxon>Eukaryota</taxon>
        <taxon>Fungi</taxon>
        <taxon>Dikarya</taxon>
        <taxon>Basidiomycota</taxon>
        <taxon>Agaricomycotina</taxon>
        <taxon>Agaricomycetes</taxon>
        <taxon>Polyporales</taxon>
        <taxon>Polyporaceae</taxon>
        <taxon>Trametes</taxon>
    </lineage>
</organism>
<dbReference type="InterPro" id="IPR045138">
    <property type="entry name" value="MeCP2/MBD4"/>
</dbReference>
<dbReference type="GO" id="GO:0006281">
    <property type="term" value="P:DNA repair"/>
    <property type="evidence" value="ECO:0007669"/>
    <property type="project" value="InterPro"/>
</dbReference>
<name>A0AAD7U1W4_9APHY</name>
<sequence length="256" mass="29131">MRKNLESRYFSSTTRTPKRQRTTTDAFKEQETELISSPSWRTKSMFFPASAEDPQHLLVNPAFLCFYEDCVHAMCELYQAKPILIQEHVAEDPWKVLVAVTLLNKTAGKKSIPVFFDIMDQWPTPAALAEAPTSLLHEMLKDLGLGEVRSARLVALSQTYISDPPVASHLRPSRGKVTLPLPSAADGKVEVPIFCEGGDEWKTVRPRDKELIKYLPWKWAVADYRQWDPLYGPGGTIDLDYVHELTHVLMRNPRSH</sequence>
<evidence type="ECO:0000313" key="4">
    <source>
        <dbReference type="EMBL" id="KAJ8495747.1"/>
    </source>
</evidence>
<feature type="region of interest" description="Disordered" evidence="3">
    <location>
        <begin position="1"/>
        <end position="27"/>
    </location>
</feature>
<evidence type="ECO:0000256" key="1">
    <source>
        <dbReference type="ARBA" id="ARBA00004123"/>
    </source>
</evidence>
<keyword evidence="5" id="KW-1185">Reference proteome</keyword>
<evidence type="ECO:0008006" key="6">
    <source>
        <dbReference type="Google" id="ProtNLM"/>
    </source>
</evidence>
<dbReference type="SUPFAM" id="SSF48150">
    <property type="entry name" value="DNA-glycosylase"/>
    <property type="match status" value="1"/>
</dbReference>
<dbReference type="GO" id="GO:0003824">
    <property type="term" value="F:catalytic activity"/>
    <property type="evidence" value="ECO:0007669"/>
    <property type="project" value="InterPro"/>
</dbReference>
<dbReference type="PANTHER" id="PTHR15074:SF0">
    <property type="entry name" value="METHYL-CPG-BINDING DOMAIN PROTEIN 4-LIKE PROTEIN"/>
    <property type="match status" value="1"/>
</dbReference>
<protein>
    <recommendedName>
        <fullName evidence="6">DNA glycosylase</fullName>
    </recommendedName>
</protein>
<comment type="subcellular location">
    <subcellularLocation>
        <location evidence="1">Nucleus</location>
    </subcellularLocation>
</comment>
<dbReference type="EMBL" id="JAPEVG010000021">
    <property type="protein sequence ID" value="KAJ8495747.1"/>
    <property type="molecule type" value="Genomic_DNA"/>
</dbReference>
<comment type="caution">
    <text evidence="4">The sequence shown here is derived from an EMBL/GenBank/DDBJ whole genome shotgun (WGS) entry which is preliminary data.</text>
</comment>
<dbReference type="GO" id="GO:0003677">
    <property type="term" value="F:DNA binding"/>
    <property type="evidence" value="ECO:0007669"/>
    <property type="project" value="InterPro"/>
</dbReference>
<accession>A0AAD7U1W4</accession>
<evidence type="ECO:0000256" key="3">
    <source>
        <dbReference type="SAM" id="MobiDB-lite"/>
    </source>
</evidence>
<keyword evidence="2" id="KW-0539">Nucleus</keyword>
<dbReference type="PANTHER" id="PTHR15074">
    <property type="entry name" value="METHYL-CPG-BINDING PROTEIN"/>
    <property type="match status" value="1"/>
</dbReference>
<dbReference type="GO" id="GO:0005634">
    <property type="term" value="C:nucleus"/>
    <property type="evidence" value="ECO:0007669"/>
    <property type="project" value="UniProtKB-SubCell"/>
</dbReference>
<gene>
    <name evidence="4" type="ORF">ONZ51_g1506</name>
</gene>
<evidence type="ECO:0000256" key="2">
    <source>
        <dbReference type="ARBA" id="ARBA00023242"/>
    </source>
</evidence>
<dbReference type="AlphaFoldDB" id="A0AAD7U1W4"/>
<reference evidence="4" key="1">
    <citation type="submission" date="2022-11" db="EMBL/GenBank/DDBJ databases">
        <title>Genome Sequence of Cubamyces cubensis.</title>
        <authorList>
            <person name="Buettner E."/>
        </authorList>
    </citation>
    <scope>NUCLEOTIDE SEQUENCE</scope>
    <source>
        <strain evidence="4">MPL-01</strain>
    </source>
</reference>
<proteinExistence type="predicted"/>
<dbReference type="Gene3D" id="1.10.340.30">
    <property type="entry name" value="Hypothetical protein, domain 2"/>
    <property type="match status" value="1"/>
</dbReference>